<dbReference type="Pfam" id="PF00534">
    <property type="entry name" value="Glycos_transf_1"/>
    <property type="match status" value="1"/>
</dbReference>
<dbReference type="PANTHER" id="PTHR12526">
    <property type="entry name" value="GLYCOSYLTRANSFERASE"/>
    <property type="match status" value="1"/>
</dbReference>
<proteinExistence type="predicted"/>
<evidence type="ECO:0000313" key="3">
    <source>
        <dbReference type="Proteomes" id="UP000178943"/>
    </source>
</evidence>
<dbReference type="Proteomes" id="UP000178943">
    <property type="component" value="Unassembled WGS sequence"/>
</dbReference>
<protein>
    <recommendedName>
        <fullName evidence="1">Glycosyl transferase family 1 domain-containing protein</fullName>
    </recommendedName>
</protein>
<dbReference type="Gene3D" id="3.40.50.2000">
    <property type="entry name" value="Glycogen Phosphorylase B"/>
    <property type="match status" value="2"/>
</dbReference>
<dbReference type="STRING" id="1817863.A2Y62_01875"/>
<organism evidence="2 3">
    <name type="scientific">Candidatus Fischerbacteria bacterium RBG_13_37_8</name>
    <dbReference type="NCBI Taxonomy" id="1817863"/>
    <lineage>
        <taxon>Bacteria</taxon>
        <taxon>Candidatus Fischeribacteriota</taxon>
    </lineage>
</organism>
<comment type="caution">
    <text evidence="2">The sequence shown here is derived from an EMBL/GenBank/DDBJ whole genome shotgun (WGS) entry which is preliminary data.</text>
</comment>
<dbReference type="EMBL" id="MFGW01000193">
    <property type="protein sequence ID" value="OGF61551.1"/>
    <property type="molecule type" value="Genomic_DNA"/>
</dbReference>
<gene>
    <name evidence="2" type="ORF">A2Y62_01875</name>
</gene>
<accession>A0A1F5VF56</accession>
<name>A0A1F5VF56_9BACT</name>
<dbReference type="AlphaFoldDB" id="A0A1F5VF56"/>
<evidence type="ECO:0000313" key="2">
    <source>
        <dbReference type="EMBL" id="OGF61551.1"/>
    </source>
</evidence>
<evidence type="ECO:0000259" key="1">
    <source>
        <dbReference type="Pfam" id="PF00534"/>
    </source>
</evidence>
<sequence length="396" mass="46004">MLAQRKIMKETTLGIVLQASLFCENKKYFIKEVWGEYIETALAPHFKNLTIAAPINTSKKTFKFQTYDFQLSNISIMELSINENYSLKINDFQDIINSLFLLYQLVKSYDLIWIFMPTYRGMVTSFFCRILKKPYITYLGVDWSELPSNTTLNAYLKYFMQKIIVKGSQFAIVAGEKLYNKFNSYKTPIFAAVPAIKLKKEDVYYRHDAFLNETIYCLYVGGLMYRKGVFYLIQAMREIIDQNFSIILNIAGIGEQESEIRKMVEDLGIRNNVNFLGYIPNGPELYQIYRYSDVFILPSLCEGFPKVLYESLAHGVPIITTPVGGIPYLMKHERNCLLIPVESSEDIAKAVIRLRNDEDLRKRLIRNGYETILKILENTTVSQVRELLKQYNLSKL</sequence>
<reference evidence="2 3" key="1">
    <citation type="journal article" date="2016" name="Nat. Commun.">
        <title>Thousands of microbial genomes shed light on interconnected biogeochemical processes in an aquifer system.</title>
        <authorList>
            <person name="Anantharaman K."/>
            <person name="Brown C.T."/>
            <person name="Hug L.A."/>
            <person name="Sharon I."/>
            <person name="Castelle C.J."/>
            <person name="Probst A.J."/>
            <person name="Thomas B.C."/>
            <person name="Singh A."/>
            <person name="Wilkins M.J."/>
            <person name="Karaoz U."/>
            <person name="Brodie E.L."/>
            <person name="Williams K.H."/>
            <person name="Hubbard S.S."/>
            <person name="Banfield J.F."/>
        </authorList>
    </citation>
    <scope>NUCLEOTIDE SEQUENCE [LARGE SCALE GENOMIC DNA]</scope>
</reference>
<dbReference type="InterPro" id="IPR001296">
    <property type="entry name" value="Glyco_trans_1"/>
</dbReference>
<dbReference type="GO" id="GO:0016757">
    <property type="term" value="F:glycosyltransferase activity"/>
    <property type="evidence" value="ECO:0007669"/>
    <property type="project" value="InterPro"/>
</dbReference>
<feature type="domain" description="Glycosyl transferase family 1" evidence="1">
    <location>
        <begin position="213"/>
        <end position="370"/>
    </location>
</feature>
<dbReference type="PANTHER" id="PTHR12526:SF637">
    <property type="entry name" value="GLYCOSYLTRANSFERASE EPSF-RELATED"/>
    <property type="match status" value="1"/>
</dbReference>
<dbReference type="SUPFAM" id="SSF53756">
    <property type="entry name" value="UDP-Glycosyltransferase/glycogen phosphorylase"/>
    <property type="match status" value="1"/>
</dbReference>